<evidence type="ECO:0000256" key="1">
    <source>
        <dbReference type="SAM" id="MobiDB-lite"/>
    </source>
</evidence>
<accession>A0A5J9U3L3</accession>
<proteinExistence type="predicted"/>
<dbReference type="Gramene" id="TVU18164">
    <property type="protein sequence ID" value="TVU18164"/>
    <property type="gene ID" value="EJB05_34242"/>
</dbReference>
<dbReference type="EMBL" id="RWGY01000029">
    <property type="protein sequence ID" value="TVU18164.1"/>
    <property type="molecule type" value="Genomic_DNA"/>
</dbReference>
<dbReference type="AlphaFoldDB" id="A0A5J9U3L3"/>
<comment type="caution">
    <text evidence="2">The sequence shown here is derived from an EMBL/GenBank/DDBJ whole genome shotgun (WGS) entry which is preliminary data.</text>
</comment>
<dbReference type="Proteomes" id="UP000324897">
    <property type="component" value="Chromosome 7"/>
</dbReference>
<feature type="non-terminal residue" evidence="2">
    <location>
        <position position="1"/>
    </location>
</feature>
<organism evidence="2 3">
    <name type="scientific">Eragrostis curvula</name>
    <name type="common">weeping love grass</name>
    <dbReference type="NCBI Taxonomy" id="38414"/>
    <lineage>
        <taxon>Eukaryota</taxon>
        <taxon>Viridiplantae</taxon>
        <taxon>Streptophyta</taxon>
        <taxon>Embryophyta</taxon>
        <taxon>Tracheophyta</taxon>
        <taxon>Spermatophyta</taxon>
        <taxon>Magnoliopsida</taxon>
        <taxon>Liliopsida</taxon>
        <taxon>Poales</taxon>
        <taxon>Poaceae</taxon>
        <taxon>PACMAD clade</taxon>
        <taxon>Chloridoideae</taxon>
        <taxon>Eragrostideae</taxon>
        <taxon>Eragrostidinae</taxon>
        <taxon>Eragrostis</taxon>
    </lineage>
</organism>
<feature type="compositionally biased region" description="Polar residues" evidence="1">
    <location>
        <begin position="157"/>
        <end position="168"/>
    </location>
</feature>
<name>A0A5J9U3L3_9POAL</name>
<feature type="region of interest" description="Disordered" evidence="1">
    <location>
        <begin position="487"/>
        <end position="525"/>
    </location>
</feature>
<gene>
    <name evidence="2" type="ORF">EJB05_34242</name>
</gene>
<protein>
    <submittedName>
        <fullName evidence="2">Uncharacterized protein</fullName>
    </submittedName>
</protein>
<reference evidence="2 3" key="1">
    <citation type="journal article" date="2019" name="Sci. Rep.">
        <title>A high-quality genome of Eragrostis curvula grass provides insights into Poaceae evolution and supports new strategies to enhance forage quality.</title>
        <authorList>
            <person name="Carballo J."/>
            <person name="Santos B.A.C.M."/>
            <person name="Zappacosta D."/>
            <person name="Garbus I."/>
            <person name="Selva J.P."/>
            <person name="Gallo C.A."/>
            <person name="Diaz A."/>
            <person name="Albertini E."/>
            <person name="Caccamo M."/>
            <person name="Echenique V."/>
        </authorList>
    </citation>
    <scope>NUCLEOTIDE SEQUENCE [LARGE SCALE GENOMIC DNA]</scope>
    <source>
        <strain evidence="3">cv. Victoria</strain>
        <tissue evidence="2">Leaf</tissue>
    </source>
</reference>
<sequence length="525" mass="57693">MPQLNDAACSIEIQCDATKQPLILQQQKDLPLTQIGEGMAGHQEQVTPTEGPPTTGVDLNQESTALHGGGDLLKKIQEACSTLSCLTHDFLSSYLSTTNCPYRAGKLVEMREHISAIMLCAQSAGSDSEQCPGAKVTKRSSSSPGAEGSWDGDLTDQENTTPNYATKTSEMEFIPGSIGRRCEAYKRPIATIEDHGADQLSGKRRKLCGNPLCATHRHRKPMRTDALKVCDWIEHKATDDILSKLWLYIDGSPEIKLTGQEIRQRLLWQTPLDLEMASVVIRLPRELEEETLFRRPNCQGRHYVDPAWGVMVANGSICPEASFDHFMYPAPPYDIKSCSIVLTLVCVNSNWSCYAFDFGSNVIAIMDPMVRHPVEESKVIEHTSISKKLLAEVIYCMRRATGNAHIGHGKWTPRMMMAGGRKPAGVNTGIIALNCMRWYNANSVCDPPCDGQAAQTRKDLTFQLLTMRSNQAKPAISDLVNNAVRSANKGKKKQEEETSLVDSCGGDNEEITHSSAGPAHASGME</sequence>
<evidence type="ECO:0000313" key="3">
    <source>
        <dbReference type="Proteomes" id="UP000324897"/>
    </source>
</evidence>
<feature type="region of interest" description="Disordered" evidence="1">
    <location>
        <begin position="125"/>
        <end position="169"/>
    </location>
</feature>
<evidence type="ECO:0000313" key="2">
    <source>
        <dbReference type="EMBL" id="TVU18164.1"/>
    </source>
</evidence>
<keyword evidence="3" id="KW-1185">Reference proteome</keyword>